<dbReference type="InterPro" id="IPR011051">
    <property type="entry name" value="RmlC_Cupin_sf"/>
</dbReference>
<dbReference type="Proteomes" id="UP001208534">
    <property type="component" value="Unassembled WGS sequence"/>
</dbReference>
<dbReference type="EMBL" id="JAHPRE010000097">
    <property type="protein sequence ID" value="MCU4398477.1"/>
    <property type="molecule type" value="Genomic_DNA"/>
</dbReference>
<dbReference type="InterPro" id="IPR003829">
    <property type="entry name" value="Pirin_N_dom"/>
</dbReference>
<name>A0AAW5RCL7_ACIJU</name>
<dbReference type="AlphaFoldDB" id="A0AAW5RCL7"/>
<gene>
    <name evidence="6" type="ORF">KTH64_16360</name>
</gene>
<organism evidence="6 7">
    <name type="scientific">Acinetobacter junii</name>
    <dbReference type="NCBI Taxonomy" id="40215"/>
    <lineage>
        <taxon>Bacteria</taxon>
        <taxon>Pseudomonadati</taxon>
        <taxon>Pseudomonadota</taxon>
        <taxon>Gammaproteobacteria</taxon>
        <taxon>Moraxellales</taxon>
        <taxon>Moraxellaceae</taxon>
        <taxon>Acinetobacter</taxon>
    </lineage>
</organism>
<keyword evidence="2" id="KW-0479">Metal-binding</keyword>
<feature type="binding site" evidence="2">
    <location>
        <position position="78"/>
    </location>
    <ligand>
        <name>Fe cation</name>
        <dbReference type="ChEBI" id="CHEBI:24875"/>
    </ligand>
</feature>
<comment type="similarity">
    <text evidence="1 3">Belongs to the pirin family.</text>
</comment>
<feature type="domain" description="Pirin N-terminal" evidence="4">
    <location>
        <begin position="39"/>
        <end position="138"/>
    </location>
</feature>
<dbReference type="CDD" id="cd02247">
    <property type="entry name" value="cupin_pirin_C"/>
    <property type="match status" value="1"/>
</dbReference>
<comment type="cofactor">
    <cofactor evidence="2">
        <name>Fe cation</name>
        <dbReference type="ChEBI" id="CHEBI:24875"/>
    </cofactor>
    <text evidence="2">Binds 1 Fe cation per subunit.</text>
</comment>
<dbReference type="InterPro" id="IPR014710">
    <property type="entry name" value="RmlC-like_jellyroll"/>
</dbReference>
<evidence type="ECO:0000313" key="7">
    <source>
        <dbReference type="Proteomes" id="UP001208534"/>
    </source>
</evidence>
<dbReference type="InterPro" id="IPR008778">
    <property type="entry name" value="Pirin_C_dom"/>
</dbReference>
<evidence type="ECO:0000259" key="4">
    <source>
        <dbReference type="Pfam" id="PF02678"/>
    </source>
</evidence>
<dbReference type="Pfam" id="PF02678">
    <property type="entry name" value="Pirin"/>
    <property type="match status" value="1"/>
</dbReference>
<dbReference type="PIRSF" id="PIRSF006232">
    <property type="entry name" value="Pirin"/>
    <property type="match status" value="1"/>
</dbReference>
<keyword evidence="2" id="KW-0408">Iron</keyword>
<dbReference type="SUPFAM" id="SSF51182">
    <property type="entry name" value="RmlC-like cupins"/>
    <property type="match status" value="1"/>
</dbReference>
<dbReference type="PANTHER" id="PTHR13903">
    <property type="entry name" value="PIRIN-RELATED"/>
    <property type="match status" value="1"/>
</dbReference>
<dbReference type="Gene3D" id="2.60.120.10">
    <property type="entry name" value="Jelly Rolls"/>
    <property type="match status" value="2"/>
</dbReference>
<feature type="binding site" evidence="2">
    <location>
        <position position="122"/>
    </location>
    <ligand>
        <name>Fe cation</name>
        <dbReference type="ChEBI" id="CHEBI:24875"/>
    </ligand>
</feature>
<feature type="binding site" evidence="2">
    <location>
        <position position="120"/>
    </location>
    <ligand>
        <name>Fe cation</name>
        <dbReference type="ChEBI" id="CHEBI:24875"/>
    </ligand>
</feature>
<protein>
    <submittedName>
        <fullName evidence="6">Pirin family protein</fullName>
    </submittedName>
</protein>
<dbReference type="RefSeq" id="WP_005403942.1">
    <property type="nucleotide sequence ID" value="NZ_CABKOY010000038.1"/>
</dbReference>
<sequence>MSNNNDYDISDSKDCETYINQFIQDFTIRSAEIGKGTTIKRALPSRQKRLVGAWCFLDHAGPVSFPAGDGLDVGPHPHIGLQTFTWMIEGTMMHTDSLGSKQLIRPKQVNLMTAGRGISHTEVAPDTETQMHAAQLWIALPDNKRNMEPNFEHYPELPVVVKDQVEFTILVGDFLNTLSPVQVHTPLVGVDLTAQADTKTRIPLNPAFEYAFMALDGKARVNGHELTADNMVVLETGLTEIEVEIKSGNRVLLIGGEPFESPILLWWNFVGRTMEDLQQAREDWINHDARFGEIPDYQGKRLEAPTLPDQMRASK</sequence>
<proteinExistence type="inferred from homology"/>
<dbReference type="InterPro" id="IPR012093">
    <property type="entry name" value="Pirin"/>
</dbReference>
<evidence type="ECO:0000256" key="1">
    <source>
        <dbReference type="ARBA" id="ARBA00008416"/>
    </source>
</evidence>
<evidence type="ECO:0000256" key="2">
    <source>
        <dbReference type="PIRSR" id="PIRSR006232-1"/>
    </source>
</evidence>
<reference evidence="6" key="1">
    <citation type="submission" date="2021-06" db="EMBL/GenBank/DDBJ databases">
        <title>Propagation of a rapidly emergent carbapenem-resistant Acinetobacter baumannii lineage by various extra-hospital transmission networks.</title>
        <authorList>
            <person name="Calix J."/>
        </authorList>
    </citation>
    <scope>NUCLEOTIDE SEQUENCE</scope>
    <source>
        <strain evidence="6">WU_MDCI_Aw63</strain>
    </source>
</reference>
<evidence type="ECO:0000259" key="5">
    <source>
        <dbReference type="Pfam" id="PF05726"/>
    </source>
</evidence>
<accession>A0AAW5RCL7</accession>
<comment type="caution">
    <text evidence="6">The sequence shown here is derived from an EMBL/GenBank/DDBJ whole genome shotgun (WGS) entry which is preliminary data.</text>
</comment>
<evidence type="ECO:0000313" key="6">
    <source>
        <dbReference type="EMBL" id="MCU4398477.1"/>
    </source>
</evidence>
<dbReference type="PANTHER" id="PTHR13903:SF8">
    <property type="entry name" value="PIRIN"/>
    <property type="match status" value="1"/>
</dbReference>
<evidence type="ECO:0000256" key="3">
    <source>
        <dbReference type="RuleBase" id="RU003457"/>
    </source>
</evidence>
<dbReference type="Pfam" id="PF05726">
    <property type="entry name" value="Pirin_C"/>
    <property type="match status" value="1"/>
</dbReference>
<feature type="binding site" evidence="2">
    <location>
        <position position="76"/>
    </location>
    <ligand>
        <name>Fe cation</name>
        <dbReference type="ChEBI" id="CHEBI:24875"/>
    </ligand>
</feature>
<dbReference type="CDD" id="cd02909">
    <property type="entry name" value="cupin_pirin_N"/>
    <property type="match status" value="1"/>
</dbReference>
<feature type="domain" description="Pirin C-terminal" evidence="5">
    <location>
        <begin position="190"/>
        <end position="286"/>
    </location>
</feature>
<dbReference type="GO" id="GO:0046872">
    <property type="term" value="F:metal ion binding"/>
    <property type="evidence" value="ECO:0007669"/>
    <property type="project" value="UniProtKB-KW"/>
</dbReference>